<protein>
    <recommendedName>
        <fullName evidence="1">RNA-editing substrate-binding complex 6 protein domain-containing protein</fullName>
    </recommendedName>
</protein>
<dbReference type="InterPro" id="IPR058917">
    <property type="entry name" value="RESC6_dom"/>
</dbReference>
<dbReference type="EMBL" id="MU069662">
    <property type="protein sequence ID" value="KAF5836376.1"/>
    <property type="molecule type" value="Genomic_DNA"/>
</dbReference>
<evidence type="ECO:0000259" key="1">
    <source>
        <dbReference type="Pfam" id="PF26188"/>
    </source>
</evidence>
<name>A0ABQ7GP39_DUNSA</name>
<comment type="caution">
    <text evidence="2">The sequence shown here is derived from an EMBL/GenBank/DDBJ whole genome shotgun (WGS) entry which is preliminary data.</text>
</comment>
<evidence type="ECO:0000313" key="2">
    <source>
        <dbReference type="EMBL" id="KAF5836376.1"/>
    </source>
</evidence>
<organism evidence="2 3">
    <name type="scientific">Dunaliella salina</name>
    <name type="common">Green alga</name>
    <name type="synonym">Protococcus salinus</name>
    <dbReference type="NCBI Taxonomy" id="3046"/>
    <lineage>
        <taxon>Eukaryota</taxon>
        <taxon>Viridiplantae</taxon>
        <taxon>Chlorophyta</taxon>
        <taxon>core chlorophytes</taxon>
        <taxon>Chlorophyceae</taxon>
        <taxon>CS clade</taxon>
        <taxon>Chlamydomonadales</taxon>
        <taxon>Dunaliellaceae</taxon>
        <taxon>Dunaliella</taxon>
    </lineage>
</organism>
<reference evidence="2" key="1">
    <citation type="submission" date="2017-08" db="EMBL/GenBank/DDBJ databases">
        <authorList>
            <person name="Polle J.E."/>
            <person name="Barry K."/>
            <person name="Cushman J."/>
            <person name="Schmutz J."/>
            <person name="Tran D."/>
            <person name="Hathwaick L.T."/>
            <person name="Yim W.C."/>
            <person name="Jenkins J."/>
            <person name="Mckie-Krisberg Z.M."/>
            <person name="Prochnik S."/>
            <person name="Lindquist E."/>
            <person name="Dockter R.B."/>
            <person name="Adam C."/>
            <person name="Molina H."/>
            <person name="Bunkerborg J."/>
            <person name="Jin E."/>
            <person name="Buchheim M."/>
            <person name="Magnuson J."/>
        </authorList>
    </citation>
    <scope>NUCLEOTIDE SEQUENCE</scope>
    <source>
        <strain evidence="2">CCAP 19/18</strain>
    </source>
</reference>
<evidence type="ECO:0000313" key="3">
    <source>
        <dbReference type="Proteomes" id="UP000815325"/>
    </source>
</evidence>
<keyword evidence="3" id="KW-1185">Reference proteome</keyword>
<accession>A0ABQ7GP39</accession>
<sequence length="289" mass="31879">MLSKTAQAYAIVGINEWSLLDSICAAAYAKLQAGDYDTAPTVNLLDALSKLKMENDSFLSIASLKLKANATTLSPANLATASKALAEMRCEDETLWRRLMEQAARLMSTMNPSQVVSFTWALSKRGVADVPMHASLAGRAQATLDKFSASELASLVYLLGKQGLEPKSLMPSLVERAKVLMGSMSLRNVSNLVRGFQLLDYGAAPSSDQQQPEGGETNQAAQLYTMAAQRAKEWLKDPEGRLLLGSQGTFEEYLDDEMRRVERFRDEHTPDIIERVHSKEAHDMSRSMR</sequence>
<dbReference type="Proteomes" id="UP000815325">
    <property type="component" value="Unassembled WGS sequence"/>
</dbReference>
<dbReference type="Pfam" id="PF26188">
    <property type="entry name" value="RESC6"/>
    <property type="match status" value="1"/>
</dbReference>
<feature type="domain" description="RNA-editing substrate-binding complex 6 protein" evidence="1">
    <location>
        <begin position="7"/>
        <end position="195"/>
    </location>
</feature>
<proteinExistence type="predicted"/>
<gene>
    <name evidence="2" type="ORF">DUNSADRAFT_6012</name>
</gene>